<protein>
    <submittedName>
        <fullName evidence="2">Uncharacterized protein</fullName>
    </submittedName>
</protein>
<dbReference type="AlphaFoldDB" id="A0A7S2RKD6"/>
<dbReference type="EMBL" id="HBHK01007162">
    <property type="protein sequence ID" value="CAD9673623.1"/>
    <property type="molecule type" value="Transcribed_RNA"/>
</dbReference>
<feature type="chain" id="PRO_5030632844" evidence="1">
    <location>
        <begin position="22"/>
        <end position="305"/>
    </location>
</feature>
<reference evidence="2" key="1">
    <citation type="submission" date="2021-01" db="EMBL/GenBank/DDBJ databases">
        <authorList>
            <person name="Corre E."/>
            <person name="Pelletier E."/>
            <person name="Niang G."/>
            <person name="Scheremetjew M."/>
            <person name="Finn R."/>
            <person name="Kale V."/>
            <person name="Holt S."/>
            <person name="Cochrane G."/>
            <person name="Meng A."/>
            <person name="Brown T."/>
            <person name="Cohen L."/>
        </authorList>
    </citation>
    <scope>NUCLEOTIDE SEQUENCE</scope>
    <source>
        <strain evidence="2">NY070348D</strain>
    </source>
</reference>
<keyword evidence="1" id="KW-0732">Signal</keyword>
<proteinExistence type="predicted"/>
<accession>A0A7S2RKD6</accession>
<gene>
    <name evidence="2" type="ORF">QSP1433_LOCUS4380</name>
</gene>
<feature type="signal peptide" evidence="1">
    <location>
        <begin position="1"/>
        <end position="21"/>
    </location>
</feature>
<evidence type="ECO:0000313" key="2">
    <source>
        <dbReference type="EMBL" id="CAD9673623.1"/>
    </source>
</evidence>
<name>A0A7S2RKD6_9STRA</name>
<evidence type="ECO:0000256" key="1">
    <source>
        <dbReference type="SAM" id="SignalP"/>
    </source>
</evidence>
<sequence length="305" mass="32847">MVLVNIKACLALAFAAHSVLASSPQHPSGHEACKSLGGEIESLQIVNLLSSGQGLTLDGCNLSVEEDNATSGAFFDPRMLETKTFAGNILTYGPMNPGIYTLPRVAFVGTAMACAAIGGVSVVEPFQYNSTDGSLDICMFADSSFISFWSLQYISRSILANSTDWVFRPIMEANPQTFENFQPKKTFQAYQTVGNIYYPEASLHSCTTDHDCNGTIACDKQPTSQCHFQNPKAKTGVCVSSTSDIKCSVAEDCTRDSYLALDYQGEKGYCLEKPPNPIAGQPPIPGSIMCVESKCTPRTVTSNHI</sequence>
<organism evidence="2">
    <name type="scientific">Mucochytrium quahogii</name>
    <dbReference type="NCBI Taxonomy" id="96639"/>
    <lineage>
        <taxon>Eukaryota</taxon>
        <taxon>Sar</taxon>
        <taxon>Stramenopiles</taxon>
        <taxon>Bigyra</taxon>
        <taxon>Labyrinthulomycetes</taxon>
        <taxon>Thraustochytrida</taxon>
        <taxon>Thraustochytriidae</taxon>
        <taxon>Mucochytrium</taxon>
    </lineage>
</organism>